<dbReference type="EMBL" id="VOBR01000003">
    <property type="protein sequence ID" value="TWP53439.1"/>
    <property type="molecule type" value="Genomic_DNA"/>
</dbReference>
<evidence type="ECO:0000313" key="3">
    <source>
        <dbReference type="Proteomes" id="UP000316639"/>
    </source>
</evidence>
<evidence type="ECO:0000313" key="2">
    <source>
        <dbReference type="EMBL" id="TWP53439.1"/>
    </source>
</evidence>
<keyword evidence="1" id="KW-0812">Transmembrane</keyword>
<dbReference type="OrthoDB" id="5190621at2"/>
<protein>
    <recommendedName>
        <fullName evidence="4">ATP synthase protein I</fullName>
    </recommendedName>
</protein>
<feature type="transmembrane region" description="Helical" evidence="1">
    <location>
        <begin position="111"/>
        <end position="131"/>
    </location>
</feature>
<keyword evidence="1" id="KW-1133">Transmembrane helix</keyword>
<gene>
    <name evidence="2" type="ORF">FKR81_05645</name>
</gene>
<feature type="transmembrane region" description="Helical" evidence="1">
    <location>
        <begin position="84"/>
        <end position="105"/>
    </location>
</feature>
<keyword evidence="1" id="KW-0472">Membrane</keyword>
<feature type="transmembrane region" description="Helical" evidence="1">
    <location>
        <begin position="28"/>
        <end position="47"/>
    </location>
</feature>
<evidence type="ECO:0008006" key="4">
    <source>
        <dbReference type="Google" id="ProtNLM"/>
    </source>
</evidence>
<proteinExistence type="predicted"/>
<reference evidence="2 3" key="1">
    <citation type="submission" date="2019-07" db="EMBL/GenBank/DDBJ databases">
        <title>Lentzea xizangensis sp. nov., isolated from Qinghai-Tibetan Plateau Soils.</title>
        <authorList>
            <person name="Huang J."/>
        </authorList>
    </citation>
    <scope>NUCLEOTIDE SEQUENCE [LARGE SCALE GENOMIC DNA]</scope>
    <source>
        <strain evidence="2 3">FXJ1.1311</strain>
    </source>
</reference>
<feature type="transmembrane region" description="Helical" evidence="1">
    <location>
        <begin position="53"/>
        <end position="72"/>
    </location>
</feature>
<organism evidence="2 3">
    <name type="scientific">Lentzea tibetensis</name>
    <dbReference type="NCBI Taxonomy" id="2591470"/>
    <lineage>
        <taxon>Bacteria</taxon>
        <taxon>Bacillati</taxon>
        <taxon>Actinomycetota</taxon>
        <taxon>Actinomycetes</taxon>
        <taxon>Pseudonocardiales</taxon>
        <taxon>Pseudonocardiaceae</taxon>
        <taxon>Lentzea</taxon>
    </lineage>
</organism>
<name>A0A563F0J5_9PSEU</name>
<dbReference type="Proteomes" id="UP000316639">
    <property type="component" value="Unassembled WGS sequence"/>
</dbReference>
<accession>A0A563F0J5</accession>
<sequence>MSDGAMSSDDVTHAQVVQRLADEMFKSAVWVALGTVVVGVVVSALIWGTTGLFGALVGGGIACASALATLFLMRKTADLDPMIVMGAALAGFMGKLIVLFVALLLLRGQDWLHPTALGLTMAATVVVTAYMEARASKRSRSQMVVPASDGT</sequence>
<comment type="caution">
    <text evidence="2">The sequence shown here is derived from an EMBL/GenBank/DDBJ whole genome shotgun (WGS) entry which is preliminary data.</text>
</comment>
<keyword evidence="3" id="KW-1185">Reference proteome</keyword>
<dbReference type="RefSeq" id="WP_146349850.1">
    <property type="nucleotide sequence ID" value="NZ_VOBR01000003.1"/>
</dbReference>
<evidence type="ECO:0000256" key="1">
    <source>
        <dbReference type="SAM" id="Phobius"/>
    </source>
</evidence>
<dbReference type="AlphaFoldDB" id="A0A563F0J5"/>